<dbReference type="PANTHER" id="PTHR24300:SF291">
    <property type="entry name" value="CYTOCHROME P450 2W1"/>
    <property type="match status" value="1"/>
</dbReference>
<evidence type="ECO:0000313" key="6">
    <source>
        <dbReference type="EMBL" id="MXQ94009.1"/>
    </source>
</evidence>
<gene>
    <name evidence="6" type="ORF">E5288_WYG008491</name>
</gene>
<dbReference type="GO" id="GO:0006082">
    <property type="term" value="P:organic acid metabolic process"/>
    <property type="evidence" value="ECO:0007669"/>
    <property type="project" value="TreeGrafter"/>
</dbReference>
<dbReference type="PANTHER" id="PTHR24300">
    <property type="entry name" value="CYTOCHROME P450 508A4-RELATED"/>
    <property type="match status" value="1"/>
</dbReference>
<keyword evidence="4" id="KW-0479">Metal-binding</keyword>
<protein>
    <recommendedName>
        <fullName evidence="8">Cytochrome P450 2W1</fullName>
    </recommendedName>
</protein>
<sequence length="171" mass="18734">MDSASPHQLGKQYGPVFTVHLGHQKTVVLTGYEAVKEALVGTGQELAGRPPIAIFQLINGGGGVFFSSGPRWRAARQLTVRALHGLGVGRAPVANKVLQELRCLTAQLDSYEGRPFPLALLRWAPSNITFTLLFGQRFDYRDPVFLSLLGLVDEVMVLLGKPSVQDLRLWV</sequence>
<reference evidence="6" key="1">
    <citation type="submission" date="2019-10" db="EMBL/GenBank/DDBJ databases">
        <title>The sequence and de novo assembly of the wild yak genome.</title>
        <authorList>
            <person name="Liu Y."/>
        </authorList>
    </citation>
    <scope>NUCLEOTIDE SEQUENCE [LARGE SCALE GENOMIC DNA]</scope>
    <source>
        <strain evidence="6">WY2019</strain>
    </source>
</reference>
<dbReference type="EMBL" id="VBQZ03000105">
    <property type="protein sequence ID" value="MXQ94009.1"/>
    <property type="molecule type" value="Genomic_DNA"/>
</dbReference>
<dbReference type="GO" id="GO:0006805">
    <property type="term" value="P:xenobiotic metabolic process"/>
    <property type="evidence" value="ECO:0007669"/>
    <property type="project" value="TreeGrafter"/>
</dbReference>
<dbReference type="GO" id="GO:0005506">
    <property type="term" value="F:iron ion binding"/>
    <property type="evidence" value="ECO:0007669"/>
    <property type="project" value="InterPro"/>
</dbReference>
<evidence type="ECO:0000256" key="1">
    <source>
        <dbReference type="ARBA" id="ARBA00001971"/>
    </source>
</evidence>
<dbReference type="Gene3D" id="1.10.630.10">
    <property type="entry name" value="Cytochrome P450"/>
    <property type="match status" value="1"/>
</dbReference>
<dbReference type="GO" id="GO:0005737">
    <property type="term" value="C:cytoplasm"/>
    <property type="evidence" value="ECO:0007669"/>
    <property type="project" value="TreeGrafter"/>
</dbReference>
<comment type="caution">
    <text evidence="6">The sequence shown here is derived from an EMBL/GenBank/DDBJ whole genome shotgun (WGS) entry which is preliminary data.</text>
</comment>
<dbReference type="GO" id="GO:0020037">
    <property type="term" value="F:heme binding"/>
    <property type="evidence" value="ECO:0007669"/>
    <property type="project" value="InterPro"/>
</dbReference>
<dbReference type="GO" id="GO:0016712">
    <property type="term" value="F:oxidoreductase activity, acting on paired donors, with incorporation or reduction of molecular oxygen, reduced flavin or flavoprotein as one donor, and incorporation of one atom of oxygen"/>
    <property type="evidence" value="ECO:0007669"/>
    <property type="project" value="TreeGrafter"/>
</dbReference>
<dbReference type="Pfam" id="PF00067">
    <property type="entry name" value="p450"/>
    <property type="match status" value="1"/>
</dbReference>
<dbReference type="SUPFAM" id="SSF48264">
    <property type="entry name" value="Cytochrome P450"/>
    <property type="match status" value="1"/>
</dbReference>
<dbReference type="Proteomes" id="UP000322234">
    <property type="component" value="Unassembled WGS sequence"/>
</dbReference>
<proteinExistence type="inferred from homology"/>
<organism evidence="6 7">
    <name type="scientific">Bos mutus</name>
    <name type="common">wild yak</name>
    <dbReference type="NCBI Taxonomy" id="72004"/>
    <lineage>
        <taxon>Eukaryota</taxon>
        <taxon>Metazoa</taxon>
        <taxon>Chordata</taxon>
        <taxon>Craniata</taxon>
        <taxon>Vertebrata</taxon>
        <taxon>Euteleostomi</taxon>
        <taxon>Mammalia</taxon>
        <taxon>Eutheria</taxon>
        <taxon>Laurasiatheria</taxon>
        <taxon>Artiodactyla</taxon>
        <taxon>Ruminantia</taxon>
        <taxon>Pecora</taxon>
        <taxon>Bovidae</taxon>
        <taxon>Bovinae</taxon>
        <taxon>Bos</taxon>
    </lineage>
</organism>
<dbReference type="AlphaFoldDB" id="A0A6B0RV83"/>
<dbReference type="InterPro" id="IPR002401">
    <property type="entry name" value="Cyt_P450_E_grp-I"/>
</dbReference>
<keyword evidence="5" id="KW-0408">Iron</keyword>
<comment type="similarity">
    <text evidence="2">Belongs to the cytochrome P450 family.</text>
</comment>
<evidence type="ECO:0000256" key="2">
    <source>
        <dbReference type="ARBA" id="ARBA00010617"/>
    </source>
</evidence>
<evidence type="ECO:0008006" key="8">
    <source>
        <dbReference type="Google" id="ProtNLM"/>
    </source>
</evidence>
<keyword evidence="7" id="KW-1185">Reference proteome</keyword>
<accession>A0A6B0RV83</accession>
<evidence type="ECO:0000313" key="7">
    <source>
        <dbReference type="Proteomes" id="UP000322234"/>
    </source>
</evidence>
<dbReference type="PRINTS" id="PR00463">
    <property type="entry name" value="EP450I"/>
</dbReference>
<dbReference type="InterPro" id="IPR036396">
    <property type="entry name" value="Cyt_P450_sf"/>
</dbReference>
<keyword evidence="3" id="KW-0349">Heme</keyword>
<comment type="cofactor">
    <cofactor evidence="1">
        <name>heme</name>
        <dbReference type="ChEBI" id="CHEBI:30413"/>
    </cofactor>
</comment>
<evidence type="ECO:0000256" key="4">
    <source>
        <dbReference type="ARBA" id="ARBA00022723"/>
    </source>
</evidence>
<name>A0A6B0RV83_9CETA</name>
<dbReference type="InterPro" id="IPR050182">
    <property type="entry name" value="Cytochrome_P450_fam2"/>
</dbReference>
<dbReference type="InterPro" id="IPR001128">
    <property type="entry name" value="Cyt_P450"/>
</dbReference>
<evidence type="ECO:0000256" key="5">
    <source>
        <dbReference type="ARBA" id="ARBA00023004"/>
    </source>
</evidence>
<evidence type="ECO:0000256" key="3">
    <source>
        <dbReference type="ARBA" id="ARBA00022617"/>
    </source>
</evidence>